<dbReference type="PROSITE" id="PS00290">
    <property type="entry name" value="IG_MHC"/>
    <property type="match status" value="1"/>
</dbReference>
<comment type="caution">
    <text evidence="5">The sequence shown here is derived from an EMBL/GenBank/DDBJ whole genome shotgun (WGS) entry which is preliminary data.</text>
</comment>
<comment type="similarity">
    <text evidence="2">Belongs to the MHC class I family.</text>
</comment>
<evidence type="ECO:0000256" key="1">
    <source>
        <dbReference type="ARBA" id="ARBA00023180"/>
    </source>
</evidence>
<keyword evidence="3" id="KW-0812">Transmembrane</keyword>
<dbReference type="InterPro" id="IPR011162">
    <property type="entry name" value="MHC_I/II-like_Ag-recog"/>
</dbReference>
<evidence type="ECO:0000256" key="2">
    <source>
        <dbReference type="RuleBase" id="RU004439"/>
    </source>
</evidence>
<keyword evidence="3" id="KW-0472">Membrane</keyword>
<dbReference type="PANTHER" id="PTHR16675:SF286">
    <property type="entry name" value="MHC CLASS I ANTIGEN"/>
    <property type="match status" value="1"/>
</dbReference>
<dbReference type="Gene3D" id="2.60.40.10">
    <property type="entry name" value="Immunoglobulins"/>
    <property type="match status" value="1"/>
</dbReference>
<keyword evidence="1" id="KW-0325">Glycoprotein</keyword>
<dbReference type="PRINTS" id="PR01638">
    <property type="entry name" value="MHCCLASSI"/>
</dbReference>
<evidence type="ECO:0000313" key="5">
    <source>
        <dbReference type="EMBL" id="CAJ0951329.1"/>
    </source>
</evidence>
<dbReference type="InterPro" id="IPR003006">
    <property type="entry name" value="Ig/MHC_CS"/>
</dbReference>
<feature type="transmembrane region" description="Helical" evidence="3">
    <location>
        <begin position="355"/>
        <end position="376"/>
    </location>
</feature>
<proteinExistence type="inferred from homology"/>
<dbReference type="InterPro" id="IPR037055">
    <property type="entry name" value="MHC_I-like_Ag-recog_sf"/>
</dbReference>
<name>A0ABN9LXI7_9NEOB</name>
<dbReference type="InterPro" id="IPR036179">
    <property type="entry name" value="Ig-like_dom_sf"/>
</dbReference>
<gene>
    <name evidence="5" type="ORF">RIMI_LOCUS13401165</name>
</gene>
<feature type="domain" description="Ig-like" evidence="4">
    <location>
        <begin position="257"/>
        <end position="343"/>
    </location>
</feature>
<accession>A0ABN9LXI7</accession>
<dbReference type="Proteomes" id="UP001176940">
    <property type="component" value="Unassembled WGS sequence"/>
</dbReference>
<evidence type="ECO:0000313" key="6">
    <source>
        <dbReference type="Proteomes" id="UP001176940"/>
    </source>
</evidence>
<dbReference type="Pfam" id="PF07654">
    <property type="entry name" value="C1-set"/>
    <property type="match status" value="1"/>
</dbReference>
<evidence type="ECO:0000259" key="4">
    <source>
        <dbReference type="PROSITE" id="PS50835"/>
    </source>
</evidence>
<dbReference type="SUPFAM" id="SSF54452">
    <property type="entry name" value="MHC antigen-recognition domain"/>
    <property type="match status" value="1"/>
</dbReference>
<sequence length="382" mass="43585">MSQLMSSLHAKIEETSTNDPILETAPLNHFLTSDGIVTSEIKENLDMFGVYELVMTCRIIMADVIRVIVCSSSSDSHSLRYYYTGVSAPGYGIPEFSIVGYLDSEQTEIYNSDIGKSVPVAPWLKKERPEQWLRKTLTCKANEDIFRHEVKIVMKRFNHTGGFHLAQLMHSCELRDDGSIISYEQFRYDGEEFMYLDTKTGTFIPTMAEAQITTQRWNSPDVRAGERIRNYLTQECIDRLRRYIVYGGEDLERRVRPRAKVTHQKSGDVTKLHCQVYGFHPRPVDVKWMNGEDEVHSYETTNVLPNPDGTYQIRVSAGVTPKDGDSYSCYVDHSSLEEPLLVQWEPPHVVFPRPVLRAGVIIVSVLTSVIAGVIIYKSKCQR</sequence>
<keyword evidence="6" id="KW-1185">Reference proteome</keyword>
<reference evidence="5" key="1">
    <citation type="submission" date="2023-07" db="EMBL/GenBank/DDBJ databases">
        <authorList>
            <person name="Stuckert A."/>
        </authorList>
    </citation>
    <scope>NUCLEOTIDE SEQUENCE</scope>
</reference>
<organism evidence="5 6">
    <name type="scientific">Ranitomeya imitator</name>
    <name type="common">mimic poison frog</name>
    <dbReference type="NCBI Taxonomy" id="111125"/>
    <lineage>
        <taxon>Eukaryota</taxon>
        <taxon>Metazoa</taxon>
        <taxon>Chordata</taxon>
        <taxon>Craniata</taxon>
        <taxon>Vertebrata</taxon>
        <taxon>Euteleostomi</taxon>
        <taxon>Amphibia</taxon>
        <taxon>Batrachia</taxon>
        <taxon>Anura</taxon>
        <taxon>Neobatrachia</taxon>
        <taxon>Hyloidea</taxon>
        <taxon>Dendrobatidae</taxon>
        <taxon>Dendrobatinae</taxon>
        <taxon>Ranitomeya</taxon>
    </lineage>
</organism>
<dbReference type="Pfam" id="PF00129">
    <property type="entry name" value="MHC_I"/>
    <property type="match status" value="1"/>
</dbReference>
<dbReference type="InterPro" id="IPR007110">
    <property type="entry name" value="Ig-like_dom"/>
</dbReference>
<dbReference type="InterPro" id="IPR011161">
    <property type="entry name" value="MHC_I-like_Ag-recog"/>
</dbReference>
<protein>
    <recommendedName>
        <fullName evidence="4">Ig-like domain-containing protein</fullName>
    </recommendedName>
</protein>
<dbReference type="EMBL" id="CAUEEQ010033074">
    <property type="protein sequence ID" value="CAJ0951329.1"/>
    <property type="molecule type" value="Genomic_DNA"/>
</dbReference>
<dbReference type="InterPro" id="IPR013783">
    <property type="entry name" value="Ig-like_fold"/>
</dbReference>
<dbReference type="InterPro" id="IPR003597">
    <property type="entry name" value="Ig_C1-set"/>
</dbReference>
<dbReference type="SMART" id="SM00407">
    <property type="entry name" value="IGc1"/>
    <property type="match status" value="1"/>
</dbReference>
<dbReference type="PROSITE" id="PS50835">
    <property type="entry name" value="IG_LIKE"/>
    <property type="match status" value="1"/>
</dbReference>
<keyword evidence="3" id="KW-1133">Transmembrane helix</keyword>
<dbReference type="SUPFAM" id="SSF48726">
    <property type="entry name" value="Immunoglobulin"/>
    <property type="match status" value="1"/>
</dbReference>
<dbReference type="Gene3D" id="3.30.500.10">
    <property type="entry name" value="MHC class I-like antigen recognition-like"/>
    <property type="match status" value="1"/>
</dbReference>
<evidence type="ECO:0000256" key="3">
    <source>
        <dbReference type="SAM" id="Phobius"/>
    </source>
</evidence>
<dbReference type="InterPro" id="IPR050208">
    <property type="entry name" value="MHC_class-I_related"/>
</dbReference>
<dbReference type="PANTHER" id="PTHR16675">
    <property type="entry name" value="MHC CLASS I-RELATED"/>
    <property type="match status" value="1"/>
</dbReference>
<dbReference type="InterPro" id="IPR001039">
    <property type="entry name" value="MHC_I_a_a1/a2"/>
</dbReference>